<dbReference type="Gene3D" id="2.40.50.1010">
    <property type="match status" value="1"/>
</dbReference>
<gene>
    <name evidence="2" type="ORF">ACFQE1_19060</name>
</gene>
<evidence type="ECO:0000313" key="2">
    <source>
        <dbReference type="EMBL" id="MFC6726424.1"/>
    </source>
</evidence>
<feature type="non-terminal residue" evidence="2">
    <location>
        <position position="1"/>
    </location>
</feature>
<sequence>CRPCGTGAPGKAERPLDRDLEPGWYEVPPCARRHLSKPLVRGGFDAPTHPER</sequence>
<name>A0ABD5S4H3_9EURY</name>
<feature type="region of interest" description="Disordered" evidence="1">
    <location>
        <begin position="1"/>
        <end position="23"/>
    </location>
</feature>
<dbReference type="AlphaFoldDB" id="A0ABD5S4H3"/>
<dbReference type="EMBL" id="JBHSWU010001104">
    <property type="protein sequence ID" value="MFC6726424.1"/>
    <property type="molecule type" value="Genomic_DNA"/>
</dbReference>
<dbReference type="Proteomes" id="UP001596328">
    <property type="component" value="Unassembled WGS sequence"/>
</dbReference>
<evidence type="ECO:0000313" key="3">
    <source>
        <dbReference type="Proteomes" id="UP001596328"/>
    </source>
</evidence>
<evidence type="ECO:0000256" key="1">
    <source>
        <dbReference type="SAM" id="MobiDB-lite"/>
    </source>
</evidence>
<comment type="caution">
    <text evidence="2">The sequence shown here is derived from an EMBL/GenBank/DDBJ whole genome shotgun (WGS) entry which is preliminary data.</text>
</comment>
<keyword evidence="3" id="KW-1185">Reference proteome</keyword>
<proteinExistence type="predicted"/>
<organism evidence="2 3">
    <name type="scientific">Halobium palmae</name>
    <dbReference type="NCBI Taxonomy" id="1776492"/>
    <lineage>
        <taxon>Archaea</taxon>
        <taxon>Methanobacteriati</taxon>
        <taxon>Methanobacteriota</taxon>
        <taxon>Stenosarchaea group</taxon>
        <taxon>Halobacteria</taxon>
        <taxon>Halobacteriales</taxon>
        <taxon>Haloferacaceae</taxon>
        <taxon>Halobium</taxon>
    </lineage>
</organism>
<feature type="compositionally biased region" description="Basic and acidic residues" evidence="1">
    <location>
        <begin position="11"/>
        <end position="21"/>
    </location>
</feature>
<reference evidence="2 3" key="1">
    <citation type="journal article" date="2019" name="Int. J. Syst. Evol. Microbiol.">
        <title>The Global Catalogue of Microorganisms (GCM) 10K type strain sequencing project: providing services to taxonomists for standard genome sequencing and annotation.</title>
        <authorList>
            <consortium name="The Broad Institute Genomics Platform"/>
            <consortium name="The Broad Institute Genome Sequencing Center for Infectious Disease"/>
            <person name="Wu L."/>
            <person name="Ma J."/>
        </authorList>
    </citation>
    <scope>NUCLEOTIDE SEQUENCE [LARGE SCALE GENOMIC DNA]</scope>
    <source>
        <strain evidence="2 3">NBRC 111368</strain>
    </source>
</reference>
<protein>
    <submittedName>
        <fullName evidence="2">tRNA(Ile2) 2-agmatinylcytidine synthetase</fullName>
    </submittedName>
</protein>
<accession>A0ABD5S4H3</accession>